<sequence>MSFTLYTKQFDDEDYPTGTSLAELSNEEAIRDILLSDFKLLVEPHIKYVKNLYERKSASGMAAETFSIWSATYTLFILRVLNYTGDDFHDIIQKTTSYLERRKCINGGYSGLTYDNTHLVTNYSLIMSIGLIGTEEAFSMVDRDLIYKALLQLKCPNGSFRTTRDMENDIRATFVALLIADTLNILTDELTANVPEYVLSCNSYDGGFGPVPGVESHGGYVHCAVGAMYLLHQLDRLNLNSLMRWIAMRQMEYSGGFQGRTNKLVDSCYSWWIGSACRIISDHLKIPPFWNEPCLSEYTLRSSQSADGGFRDHAPSKVDPFHTFYGLAGMCVCGETKIPGVGADILPEIDTLICVPKELAEKMRAYYRARPFVPK</sequence>
<dbReference type="Gene3D" id="1.50.10.20">
    <property type="match status" value="1"/>
</dbReference>
<evidence type="ECO:0000313" key="9">
    <source>
        <dbReference type="EMBL" id="OHT06841.1"/>
    </source>
</evidence>
<accession>A0A1J4K5W1</accession>
<comment type="cofactor">
    <cofactor evidence="1">
        <name>Zn(2+)</name>
        <dbReference type="ChEBI" id="CHEBI:29105"/>
    </cofactor>
</comment>
<reference evidence="9" key="1">
    <citation type="submission" date="2016-10" db="EMBL/GenBank/DDBJ databases">
        <authorList>
            <person name="Benchimol M."/>
            <person name="Almeida L.G."/>
            <person name="Vasconcelos A.T."/>
            <person name="Perreira-Neves A."/>
            <person name="Rosa I.A."/>
            <person name="Tasca T."/>
            <person name="Bogo M.R."/>
            <person name="de Souza W."/>
        </authorList>
    </citation>
    <scope>NUCLEOTIDE SEQUENCE [LARGE SCALE GENOMIC DNA]</scope>
    <source>
        <strain evidence="9">K</strain>
    </source>
</reference>
<dbReference type="AlphaFoldDB" id="A0A1J4K5W1"/>
<dbReference type="InterPro" id="IPR008930">
    <property type="entry name" value="Terpenoid_cyclase/PrenylTrfase"/>
</dbReference>
<protein>
    <submittedName>
        <fullName evidence="9">Protein farnesyltransferase subunit beta</fullName>
    </submittedName>
</protein>
<feature type="domain" description="Prenyltransferase alpha-alpha toroid" evidence="8">
    <location>
        <begin position="40"/>
        <end position="355"/>
    </location>
</feature>
<dbReference type="PANTHER" id="PTHR11774:SF6">
    <property type="entry name" value="PROTEIN FARNESYLTRANSFERASE SUBUNIT BETA"/>
    <property type="match status" value="1"/>
</dbReference>
<dbReference type="GO" id="GO:0005965">
    <property type="term" value="C:protein farnesyltransferase complex"/>
    <property type="evidence" value="ECO:0007669"/>
    <property type="project" value="TreeGrafter"/>
</dbReference>
<dbReference type="OrthoDB" id="10261146at2759"/>
<keyword evidence="6" id="KW-0677">Repeat</keyword>
<dbReference type="InterPro" id="IPR001330">
    <property type="entry name" value="Prenyltrans"/>
</dbReference>
<keyword evidence="7" id="KW-0862">Zinc</keyword>
<dbReference type="InterPro" id="IPR045089">
    <property type="entry name" value="PGGT1B-like"/>
</dbReference>
<dbReference type="GO" id="GO:0046872">
    <property type="term" value="F:metal ion binding"/>
    <property type="evidence" value="ECO:0007669"/>
    <property type="project" value="UniProtKB-KW"/>
</dbReference>
<keyword evidence="5" id="KW-0479">Metal-binding</keyword>
<gene>
    <name evidence="9" type="primary">fntB</name>
    <name evidence="9" type="ORF">TRFO_25092</name>
</gene>
<evidence type="ECO:0000259" key="8">
    <source>
        <dbReference type="Pfam" id="PF00432"/>
    </source>
</evidence>
<dbReference type="VEuPathDB" id="TrichDB:TRFO_25092"/>
<evidence type="ECO:0000256" key="2">
    <source>
        <dbReference type="ARBA" id="ARBA00010497"/>
    </source>
</evidence>
<keyword evidence="10" id="KW-1185">Reference proteome</keyword>
<dbReference type="GO" id="GO:0004660">
    <property type="term" value="F:protein farnesyltransferase activity"/>
    <property type="evidence" value="ECO:0007669"/>
    <property type="project" value="TreeGrafter"/>
</dbReference>
<dbReference type="GeneID" id="94838834"/>
<evidence type="ECO:0000256" key="7">
    <source>
        <dbReference type="ARBA" id="ARBA00022833"/>
    </source>
</evidence>
<name>A0A1J4K5W1_9EUKA</name>
<keyword evidence="3" id="KW-0637">Prenyltransferase</keyword>
<evidence type="ECO:0000256" key="6">
    <source>
        <dbReference type="ARBA" id="ARBA00022737"/>
    </source>
</evidence>
<dbReference type="Proteomes" id="UP000179807">
    <property type="component" value="Unassembled WGS sequence"/>
</dbReference>
<evidence type="ECO:0000313" key="10">
    <source>
        <dbReference type="Proteomes" id="UP000179807"/>
    </source>
</evidence>
<comment type="caution">
    <text evidence="9">The sequence shown here is derived from an EMBL/GenBank/DDBJ whole genome shotgun (WGS) entry which is preliminary data.</text>
</comment>
<comment type="similarity">
    <text evidence="2">Belongs to the protein prenyltransferase subunit beta family.</text>
</comment>
<dbReference type="SUPFAM" id="SSF48239">
    <property type="entry name" value="Terpenoid cyclases/Protein prenyltransferases"/>
    <property type="match status" value="1"/>
</dbReference>
<dbReference type="EMBL" id="MLAK01000714">
    <property type="protein sequence ID" value="OHT06841.1"/>
    <property type="molecule type" value="Genomic_DNA"/>
</dbReference>
<evidence type="ECO:0000256" key="3">
    <source>
        <dbReference type="ARBA" id="ARBA00022602"/>
    </source>
</evidence>
<evidence type="ECO:0000256" key="1">
    <source>
        <dbReference type="ARBA" id="ARBA00001947"/>
    </source>
</evidence>
<dbReference type="RefSeq" id="XP_068359977.1">
    <property type="nucleotide sequence ID" value="XM_068504130.1"/>
</dbReference>
<evidence type="ECO:0000256" key="5">
    <source>
        <dbReference type="ARBA" id="ARBA00022723"/>
    </source>
</evidence>
<dbReference type="Pfam" id="PF00432">
    <property type="entry name" value="Prenyltrans"/>
    <property type="match status" value="1"/>
</dbReference>
<keyword evidence="4" id="KW-0808">Transferase</keyword>
<proteinExistence type="inferred from homology"/>
<organism evidence="9 10">
    <name type="scientific">Tritrichomonas foetus</name>
    <dbReference type="NCBI Taxonomy" id="1144522"/>
    <lineage>
        <taxon>Eukaryota</taxon>
        <taxon>Metamonada</taxon>
        <taxon>Parabasalia</taxon>
        <taxon>Tritrichomonadida</taxon>
        <taxon>Tritrichomonadidae</taxon>
        <taxon>Tritrichomonas</taxon>
    </lineage>
</organism>
<dbReference type="PANTHER" id="PTHR11774">
    <property type="entry name" value="GERANYLGERANYL TRANSFERASE TYPE BETA SUBUNIT"/>
    <property type="match status" value="1"/>
</dbReference>
<evidence type="ECO:0000256" key="4">
    <source>
        <dbReference type="ARBA" id="ARBA00022679"/>
    </source>
</evidence>